<evidence type="ECO:0000313" key="2">
    <source>
        <dbReference type="Proteomes" id="UP000735302"/>
    </source>
</evidence>
<accession>A0AAV4DSX7</accession>
<organism evidence="1 2">
    <name type="scientific">Plakobranchus ocellatus</name>
    <dbReference type="NCBI Taxonomy" id="259542"/>
    <lineage>
        <taxon>Eukaryota</taxon>
        <taxon>Metazoa</taxon>
        <taxon>Spiralia</taxon>
        <taxon>Lophotrochozoa</taxon>
        <taxon>Mollusca</taxon>
        <taxon>Gastropoda</taxon>
        <taxon>Heterobranchia</taxon>
        <taxon>Euthyneura</taxon>
        <taxon>Panpulmonata</taxon>
        <taxon>Sacoglossa</taxon>
        <taxon>Placobranchoidea</taxon>
        <taxon>Plakobranchidae</taxon>
        <taxon>Plakobranchus</taxon>
    </lineage>
</organism>
<evidence type="ECO:0000313" key="1">
    <source>
        <dbReference type="EMBL" id="GFO46991.1"/>
    </source>
</evidence>
<proteinExistence type="predicted"/>
<comment type="caution">
    <text evidence="1">The sequence shown here is derived from an EMBL/GenBank/DDBJ whole genome shotgun (WGS) entry which is preliminary data.</text>
</comment>
<protein>
    <submittedName>
        <fullName evidence="1">Uncharacterized protein</fullName>
    </submittedName>
</protein>
<reference evidence="1 2" key="1">
    <citation type="journal article" date="2021" name="Elife">
        <title>Chloroplast acquisition without the gene transfer in kleptoplastic sea slugs, Plakobranchus ocellatus.</title>
        <authorList>
            <person name="Maeda T."/>
            <person name="Takahashi S."/>
            <person name="Yoshida T."/>
            <person name="Shimamura S."/>
            <person name="Takaki Y."/>
            <person name="Nagai Y."/>
            <person name="Toyoda A."/>
            <person name="Suzuki Y."/>
            <person name="Arimoto A."/>
            <person name="Ishii H."/>
            <person name="Satoh N."/>
            <person name="Nishiyama T."/>
            <person name="Hasebe M."/>
            <person name="Maruyama T."/>
            <person name="Minagawa J."/>
            <person name="Obokata J."/>
            <person name="Shigenobu S."/>
        </authorList>
    </citation>
    <scope>NUCLEOTIDE SEQUENCE [LARGE SCALE GENOMIC DNA]</scope>
</reference>
<keyword evidence="2" id="KW-1185">Reference proteome</keyword>
<name>A0AAV4DSX7_9GAST</name>
<dbReference type="AlphaFoldDB" id="A0AAV4DSX7"/>
<sequence>MITLMLSGFMENWWYPLTRVVLQYKIFLAIYYNKKKEPGKGGSTLVTRITADSGGQASTQQDESTKTETPVFVSAYSAKWLRKSHRSR</sequence>
<gene>
    <name evidence="1" type="ORF">PoB_007349600</name>
</gene>
<dbReference type="EMBL" id="BLXT01008249">
    <property type="protein sequence ID" value="GFO46991.1"/>
    <property type="molecule type" value="Genomic_DNA"/>
</dbReference>
<dbReference type="Proteomes" id="UP000735302">
    <property type="component" value="Unassembled WGS sequence"/>
</dbReference>